<evidence type="ECO:0000313" key="2">
    <source>
        <dbReference type="EMBL" id="EXL68060.1"/>
    </source>
</evidence>
<dbReference type="AlphaFoldDB" id="X0H848"/>
<reference evidence="2" key="1">
    <citation type="submission" date="2011-11" db="EMBL/GenBank/DDBJ databases">
        <title>The Genome Sequence of Fusarium oxysporum PHW808.</title>
        <authorList>
            <consortium name="The Broad Institute Genome Sequencing Platform"/>
            <person name="Ma L.-J."/>
            <person name="Gale L.R."/>
            <person name="Schwartz D.C."/>
            <person name="Zhou S."/>
            <person name="Corby-Kistler H."/>
            <person name="Young S.K."/>
            <person name="Zeng Q."/>
            <person name="Gargeya S."/>
            <person name="Fitzgerald M."/>
            <person name="Haas B."/>
            <person name="Abouelleil A."/>
            <person name="Alvarado L."/>
            <person name="Arachchi H.M."/>
            <person name="Berlin A."/>
            <person name="Brown A."/>
            <person name="Chapman S.B."/>
            <person name="Chen Z."/>
            <person name="Dunbar C."/>
            <person name="Freedman E."/>
            <person name="Gearin G."/>
            <person name="Goldberg J."/>
            <person name="Griggs A."/>
            <person name="Gujja S."/>
            <person name="Heiman D."/>
            <person name="Howarth C."/>
            <person name="Larson L."/>
            <person name="Lui A."/>
            <person name="MacDonald P.J.P."/>
            <person name="Montmayeur A."/>
            <person name="Murphy C."/>
            <person name="Neiman D."/>
            <person name="Pearson M."/>
            <person name="Priest M."/>
            <person name="Roberts A."/>
            <person name="Saif S."/>
            <person name="Shea T."/>
            <person name="Shenoy N."/>
            <person name="Sisk P."/>
            <person name="Stolte C."/>
            <person name="Sykes S."/>
            <person name="Wortman J."/>
            <person name="Nusbaum C."/>
            <person name="Birren B."/>
        </authorList>
    </citation>
    <scope>NUCLEOTIDE SEQUENCE [LARGE SCALE GENOMIC DNA]</scope>
    <source>
        <strain evidence="2">54008</strain>
    </source>
</reference>
<protein>
    <recommendedName>
        <fullName evidence="1">Stress-response A/B barrel domain-containing protein</fullName>
    </recommendedName>
</protein>
<sequence>MPQKAVKDAKPYIASVKVGKAKPDQRVQGFTIVAISTFHSRTDFNYSDTE</sequence>
<proteinExistence type="predicted"/>
<dbReference type="InterPro" id="IPR013097">
    <property type="entry name" value="Dabb"/>
</dbReference>
<name>X0H848_FUSOX</name>
<evidence type="ECO:0000259" key="1">
    <source>
        <dbReference type="PROSITE" id="PS51502"/>
    </source>
</evidence>
<dbReference type="Gene3D" id="3.30.70.100">
    <property type="match status" value="1"/>
</dbReference>
<dbReference type="Proteomes" id="UP000030676">
    <property type="component" value="Unassembled WGS sequence"/>
</dbReference>
<feature type="domain" description="Stress-response A/B barrel" evidence="1">
    <location>
        <begin position="1"/>
        <end position="50"/>
    </location>
</feature>
<organism evidence="2">
    <name type="scientific">Fusarium oxysporum f. sp. conglutinans race 2 54008</name>
    <dbReference type="NCBI Taxonomy" id="1089457"/>
    <lineage>
        <taxon>Eukaryota</taxon>
        <taxon>Fungi</taxon>
        <taxon>Dikarya</taxon>
        <taxon>Ascomycota</taxon>
        <taxon>Pezizomycotina</taxon>
        <taxon>Sordariomycetes</taxon>
        <taxon>Hypocreomycetidae</taxon>
        <taxon>Hypocreales</taxon>
        <taxon>Nectriaceae</taxon>
        <taxon>Fusarium</taxon>
        <taxon>Fusarium oxysporum species complex</taxon>
    </lineage>
</organism>
<accession>X0H848</accession>
<reference evidence="2" key="2">
    <citation type="submission" date="2012-05" db="EMBL/GenBank/DDBJ databases">
        <title>The Genome Annotation of Fusarium oxysporum PHW808.</title>
        <authorList>
            <consortium name="The Broad Institute Genomics Platform"/>
            <person name="Ma L.-J."/>
            <person name="Corby-Kistler H."/>
            <person name="Broz K."/>
            <person name="Gale L.R."/>
            <person name="Jonkers W."/>
            <person name="O'Donnell K."/>
            <person name="Ploetz R."/>
            <person name="Steinberg C."/>
            <person name="Schwartz D.C."/>
            <person name="VanEtten H."/>
            <person name="Zhou S."/>
            <person name="Young S.K."/>
            <person name="Zeng Q."/>
            <person name="Gargeya S."/>
            <person name="Fitzgerald M."/>
            <person name="Abouelleil A."/>
            <person name="Alvarado L."/>
            <person name="Chapman S.B."/>
            <person name="Gainer-Dewar J."/>
            <person name="Goldberg J."/>
            <person name="Griggs A."/>
            <person name="Gujja S."/>
            <person name="Hansen M."/>
            <person name="Howarth C."/>
            <person name="Imamovic A."/>
            <person name="Ireland A."/>
            <person name="Larimer J."/>
            <person name="McCowan C."/>
            <person name="Murphy C."/>
            <person name="Pearson M."/>
            <person name="Poon T.W."/>
            <person name="Priest M."/>
            <person name="Roberts A."/>
            <person name="Saif S."/>
            <person name="Shea T."/>
            <person name="Sykes S."/>
            <person name="Wortman J."/>
            <person name="Nusbaum C."/>
            <person name="Birren B."/>
        </authorList>
    </citation>
    <scope>NUCLEOTIDE SEQUENCE</scope>
    <source>
        <strain evidence="2">54008</strain>
    </source>
</reference>
<dbReference type="EMBL" id="JH658941">
    <property type="protein sequence ID" value="EXL68060.1"/>
    <property type="molecule type" value="Genomic_DNA"/>
</dbReference>
<dbReference type="Pfam" id="PF07876">
    <property type="entry name" value="Dabb"/>
    <property type="match status" value="1"/>
</dbReference>
<dbReference type="HOGENOM" id="CLU_3125136_0_0_1"/>
<dbReference type="PROSITE" id="PS51502">
    <property type="entry name" value="S_R_A_B_BARREL"/>
    <property type="match status" value="1"/>
</dbReference>
<gene>
    <name evidence="2" type="ORF">FOPG_15857</name>
</gene>